<proteinExistence type="predicted"/>
<name>A0A433H9Z2_9BACI</name>
<keyword evidence="3" id="KW-1185">Reference proteome</keyword>
<keyword evidence="1" id="KW-1133">Transmembrane helix</keyword>
<reference evidence="2 3" key="1">
    <citation type="submission" date="2018-12" db="EMBL/GenBank/DDBJ databases">
        <title>Bacillus chawlae sp. nov., Bacillus glennii sp. nov., and Bacillus saganii sp. nov. Isolated from the Vehicle Assembly Building at Kennedy Space Center where the Viking Spacecraft were Assembled.</title>
        <authorList>
            <person name="Seuylemezian A."/>
            <person name="Vaishampayan P."/>
        </authorList>
    </citation>
    <scope>NUCLEOTIDE SEQUENCE [LARGE SCALE GENOMIC DNA]</scope>
    <source>
        <strain evidence="2 3">L5</strain>
    </source>
</reference>
<keyword evidence="1" id="KW-0812">Transmembrane</keyword>
<sequence length="75" mass="8517">MEICNTALQLIGTVVFVAILRNPNVISRDFITYMADLFTITPKQFETWIVGGGIFIFMLSAAINVFDGFRKTRIR</sequence>
<dbReference type="OrthoDB" id="116789at2"/>
<comment type="caution">
    <text evidence="2">The sequence shown here is derived from an EMBL/GenBank/DDBJ whole genome shotgun (WGS) entry which is preliminary data.</text>
</comment>
<evidence type="ECO:0000256" key="1">
    <source>
        <dbReference type="SAM" id="Phobius"/>
    </source>
</evidence>
<organism evidence="2 3">
    <name type="scientific">Peribacillus cavernae</name>
    <dbReference type="NCBI Taxonomy" id="1674310"/>
    <lineage>
        <taxon>Bacteria</taxon>
        <taxon>Bacillati</taxon>
        <taxon>Bacillota</taxon>
        <taxon>Bacilli</taxon>
        <taxon>Bacillales</taxon>
        <taxon>Bacillaceae</taxon>
        <taxon>Peribacillus</taxon>
    </lineage>
</organism>
<protein>
    <submittedName>
        <fullName evidence="2">Uncharacterized protein</fullName>
    </submittedName>
</protein>
<feature type="transmembrane region" description="Helical" evidence="1">
    <location>
        <begin position="47"/>
        <end position="66"/>
    </location>
</feature>
<accession>A0A433H9Z2</accession>
<keyword evidence="1" id="KW-0472">Membrane</keyword>
<dbReference type="EMBL" id="RYZZ01000043">
    <property type="protein sequence ID" value="RUQ25149.1"/>
    <property type="molecule type" value="Genomic_DNA"/>
</dbReference>
<evidence type="ECO:0000313" key="3">
    <source>
        <dbReference type="Proteomes" id="UP000267430"/>
    </source>
</evidence>
<gene>
    <name evidence="2" type="ORF">ELQ35_20420</name>
</gene>
<evidence type="ECO:0000313" key="2">
    <source>
        <dbReference type="EMBL" id="RUQ25149.1"/>
    </source>
</evidence>
<dbReference type="AlphaFoldDB" id="A0A433H9Z2"/>
<dbReference type="Proteomes" id="UP000267430">
    <property type="component" value="Unassembled WGS sequence"/>
</dbReference>